<dbReference type="GO" id="GO:0005886">
    <property type="term" value="C:plasma membrane"/>
    <property type="evidence" value="ECO:0007669"/>
    <property type="project" value="UniProtKB-SubCell"/>
</dbReference>
<dbReference type="HAMAP" id="MF_00462">
    <property type="entry name" value="RsxD_RnfD"/>
    <property type="match status" value="1"/>
</dbReference>
<evidence type="ECO:0000256" key="1">
    <source>
        <dbReference type="ARBA" id="ARBA00022448"/>
    </source>
</evidence>
<dbReference type="PATRIC" id="fig|2754.20.peg.1293"/>
<dbReference type="GO" id="GO:0055085">
    <property type="term" value="P:transmembrane transport"/>
    <property type="evidence" value="ECO:0007669"/>
    <property type="project" value="InterPro"/>
</dbReference>
<comment type="caution">
    <text evidence="11">The sequence shown here is derived from an EMBL/GenBank/DDBJ whole genome shotgun (WGS) entry which is preliminary data.</text>
</comment>
<dbReference type="InterPro" id="IPR004338">
    <property type="entry name" value="NqrB/RnfD"/>
</dbReference>
<dbReference type="GO" id="GO:0022900">
    <property type="term" value="P:electron transport chain"/>
    <property type="evidence" value="ECO:0007669"/>
    <property type="project" value="UniProtKB-UniRule"/>
</dbReference>
<name>A0A073IU31_9BACT</name>
<keyword evidence="11" id="KW-0830">Ubiquinone</keyword>
<evidence type="ECO:0000313" key="11">
    <source>
        <dbReference type="EMBL" id="KEJ93294.1"/>
    </source>
</evidence>
<comment type="caution">
    <text evidence="10">Lacks conserved residue(s) required for the propagation of feature annotation.</text>
</comment>
<gene>
    <name evidence="10" type="primary">rnfD</name>
    <name evidence="11" type="ORF">EH55_10545</name>
</gene>
<dbReference type="Pfam" id="PF03116">
    <property type="entry name" value="NQR2_RnfD_RnfE"/>
    <property type="match status" value="1"/>
</dbReference>
<evidence type="ECO:0000256" key="10">
    <source>
        <dbReference type="HAMAP-Rule" id="MF_00462"/>
    </source>
</evidence>
<dbReference type="STRING" id="2754.EH55_10545"/>
<evidence type="ECO:0000313" key="12">
    <source>
        <dbReference type="Proteomes" id="UP000027665"/>
    </source>
</evidence>
<keyword evidence="8 10" id="KW-1133">Transmembrane helix</keyword>
<comment type="subunit">
    <text evidence="10">The complex is composed of six subunits: RnfA, RnfB, RnfC, RnfD, RnfE and RnfG.</text>
</comment>
<keyword evidence="10" id="KW-1003">Cell membrane</keyword>
<evidence type="ECO:0000256" key="7">
    <source>
        <dbReference type="ARBA" id="ARBA00022982"/>
    </source>
</evidence>
<feature type="transmembrane region" description="Helical" evidence="10">
    <location>
        <begin position="47"/>
        <end position="64"/>
    </location>
</feature>
<comment type="cofactor">
    <cofactor evidence="10">
        <name>FMN</name>
        <dbReference type="ChEBI" id="CHEBI:58210"/>
    </cofactor>
</comment>
<evidence type="ECO:0000256" key="5">
    <source>
        <dbReference type="ARBA" id="ARBA00022692"/>
    </source>
</evidence>
<feature type="transmembrane region" description="Helical" evidence="10">
    <location>
        <begin position="94"/>
        <end position="114"/>
    </location>
</feature>
<comment type="similarity">
    <text evidence="10">Belongs to the NqrB/RnfD family.</text>
</comment>
<dbReference type="NCBIfam" id="TIGR01946">
    <property type="entry name" value="rnfD"/>
    <property type="match status" value="1"/>
</dbReference>
<dbReference type="AlphaFoldDB" id="A0A073IU31"/>
<evidence type="ECO:0000256" key="9">
    <source>
        <dbReference type="ARBA" id="ARBA00023136"/>
    </source>
</evidence>
<dbReference type="eggNOG" id="COG4658">
    <property type="taxonomic scope" value="Bacteria"/>
</dbReference>
<dbReference type="EMBL" id="JMKI01000005">
    <property type="protein sequence ID" value="KEJ93294.1"/>
    <property type="molecule type" value="Genomic_DNA"/>
</dbReference>
<keyword evidence="4 10" id="KW-0288">FMN</keyword>
<feature type="transmembrane region" description="Helical" evidence="10">
    <location>
        <begin position="23"/>
        <end position="41"/>
    </location>
</feature>
<dbReference type="Proteomes" id="UP000027665">
    <property type="component" value="Unassembled WGS sequence"/>
</dbReference>
<dbReference type="InterPro" id="IPR011303">
    <property type="entry name" value="RnfD_bac"/>
</dbReference>
<keyword evidence="6 10" id="KW-1278">Translocase</keyword>
<protein>
    <recommendedName>
        <fullName evidence="10">Ion-translocating oxidoreductase complex subunit D</fullName>
        <ecNumber evidence="10">7.-.-.-</ecNumber>
    </recommendedName>
    <alternativeName>
        <fullName evidence="10">Rnf electron transport complex subunit D</fullName>
    </alternativeName>
</protein>
<keyword evidence="3 10" id="KW-0285">Flavoprotein</keyword>
<evidence type="ECO:0000256" key="8">
    <source>
        <dbReference type="ARBA" id="ARBA00022989"/>
    </source>
</evidence>
<evidence type="ECO:0000256" key="2">
    <source>
        <dbReference type="ARBA" id="ARBA00022553"/>
    </source>
</evidence>
<feature type="transmembrane region" description="Helical" evidence="10">
    <location>
        <begin position="203"/>
        <end position="221"/>
    </location>
</feature>
<keyword evidence="5 10" id="KW-0812">Transmembrane</keyword>
<keyword evidence="9 10" id="KW-0472">Membrane</keyword>
<dbReference type="PANTHER" id="PTHR30578">
    <property type="entry name" value="ELECTRON TRANSPORT COMPLEX PROTEIN RNFD"/>
    <property type="match status" value="1"/>
</dbReference>
<comment type="subcellular location">
    <subcellularLocation>
        <location evidence="10">Cell membrane</location>
        <topology evidence="10">Multi-pass membrane protein</topology>
    </subcellularLocation>
</comment>
<keyword evidence="1 10" id="KW-0813">Transport</keyword>
<proteinExistence type="inferred from homology"/>
<keyword evidence="12" id="KW-1185">Reference proteome</keyword>
<dbReference type="PANTHER" id="PTHR30578:SF0">
    <property type="entry name" value="ION-TRANSLOCATING OXIDOREDUCTASE COMPLEX SUBUNIT D"/>
    <property type="match status" value="1"/>
</dbReference>
<keyword evidence="7 10" id="KW-0249">Electron transport</keyword>
<reference evidence="11 12" key="1">
    <citation type="submission" date="2014-04" db="EMBL/GenBank/DDBJ databases">
        <title>Draft Genome Sequence of Synergistes jonesii.</title>
        <authorList>
            <person name="Coil D.A."/>
            <person name="Eisen J.A."/>
            <person name="Holland-Moritz H.E."/>
        </authorList>
    </citation>
    <scope>NUCLEOTIDE SEQUENCE [LARGE SCALE GENOMIC DNA]</scope>
    <source>
        <strain evidence="11 12">78-1</strain>
    </source>
</reference>
<evidence type="ECO:0000256" key="4">
    <source>
        <dbReference type="ARBA" id="ARBA00022643"/>
    </source>
</evidence>
<accession>A0A073IU31</accession>
<feature type="transmembrane region" description="Helical" evidence="10">
    <location>
        <begin position="172"/>
        <end position="196"/>
    </location>
</feature>
<organism evidence="11 12">
    <name type="scientific">Synergistes jonesii</name>
    <dbReference type="NCBI Taxonomy" id="2754"/>
    <lineage>
        <taxon>Bacteria</taxon>
        <taxon>Thermotogati</taxon>
        <taxon>Synergistota</taxon>
        <taxon>Synergistia</taxon>
        <taxon>Synergistales</taxon>
        <taxon>Synergistaceae</taxon>
        <taxon>Synergistes</taxon>
    </lineage>
</organism>
<dbReference type="EC" id="7.-.-.-" evidence="10"/>
<feature type="modified residue" description="FMN phosphoryl threonine" evidence="10">
    <location>
        <position position="152"/>
    </location>
</feature>
<keyword evidence="2 10" id="KW-0597">Phosphoprotein</keyword>
<comment type="function">
    <text evidence="10">Part of a membrane-bound complex that couples electron transfer with translocation of ions across the membrane.</text>
</comment>
<evidence type="ECO:0000256" key="3">
    <source>
        <dbReference type="ARBA" id="ARBA00022630"/>
    </source>
</evidence>
<sequence>MMERLLVVSSSPHIHSPLDTQKIMGWVLAALAPAGLAGVYFFGARAAVVMAVCVISCVAFEYLWQKLTKRTVTVDDLSAAVTGLLLAYNLPPTIPFWMAVIGCLFSIIVVKQLYGGLGCNIVNPALAGRAMMLTSWPVPMTTWTLDGVSSATPLAMIKAGTLDGLPSWSDMFIGHVGGCIGETSAAALLVGFAILLYKDVIKWHIPVVYIAVAAALCALFGRPVGPLQEIFSGGLFLGAIFMATDYTTTPVTPRGQMIFAAGCGVLTALIRSWGGYPEGVSYSILIMNLTVPLIDRATKPRIFGEVKKHG</sequence>
<evidence type="ECO:0000256" key="6">
    <source>
        <dbReference type="ARBA" id="ARBA00022967"/>
    </source>
</evidence>